<reference evidence="1 2" key="1">
    <citation type="journal article" date="2014" name="Am. J. Bot.">
        <title>Genome assembly and annotation for red clover (Trifolium pratense; Fabaceae).</title>
        <authorList>
            <person name="Istvanek J."/>
            <person name="Jaros M."/>
            <person name="Krenek A."/>
            <person name="Repkova J."/>
        </authorList>
    </citation>
    <scope>NUCLEOTIDE SEQUENCE [LARGE SCALE GENOMIC DNA]</scope>
    <source>
        <strain evidence="2">cv. Tatra</strain>
        <tissue evidence="1">Young leaves</tissue>
    </source>
</reference>
<name>A0A2K3MXA6_TRIPR</name>
<dbReference type="AlphaFoldDB" id="A0A2K3MXA6"/>
<evidence type="ECO:0000313" key="1">
    <source>
        <dbReference type="EMBL" id="PNX95379.1"/>
    </source>
</evidence>
<proteinExistence type="predicted"/>
<reference evidence="1 2" key="2">
    <citation type="journal article" date="2017" name="Front. Plant Sci.">
        <title>Gene Classification and Mining of Molecular Markers Useful in Red Clover (Trifolium pratense) Breeding.</title>
        <authorList>
            <person name="Istvanek J."/>
            <person name="Dluhosova J."/>
            <person name="Dluhos P."/>
            <person name="Patkova L."/>
            <person name="Nedelnik J."/>
            <person name="Repkova J."/>
        </authorList>
    </citation>
    <scope>NUCLEOTIDE SEQUENCE [LARGE SCALE GENOMIC DNA]</scope>
    <source>
        <strain evidence="2">cv. Tatra</strain>
        <tissue evidence="1">Young leaves</tissue>
    </source>
</reference>
<gene>
    <name evidence="1" type="ORF">L195_g018570</name>
</gene>
<comment type="caution">
    <text evidence="1">The sequence shown here is derived from an EMBL/GenBank/DDBJ whole genome shotgun (WGS) entry which is preliminary data.</text>
</comment>
<evidence type="ECO:0000313" key="2">
    <source>
        <dbReference type="Proteomes" id="UP000236291"/>
    </source>
</evidence>
<sequence>MASEGAFGRRISLEEWVTSFPSTTQVSLWWNDLLQNWSGCRNGLDSKNLEMEDGALAFGTIFG</sequence>
<dbReference type="Proteomes" id="UP000236291">
    <property type="component" value="Unassembled WGS sequence"/>
</dbReference>
<dbReference type="EMBL" id="ASHM01013412">
    <property type="protein sequence ID" value="PNX95379.1"/>
    <property type="molecule type" value="Genomic_DNA"/>
</dbReference>
<accession>A0A2K3MXA6</accession>
<organism evidence="1 2">
    <name type="scientific">Trifolium pratense</name>
    <name type="common">Red clover</name>
    <dbReference type="NCBI Taxonomy" id="57577"/>
    <lineage>
        <taxon>Eukaryota</taxon>
        <taxon>Viridiplantae</taxon>
        <taxon>Streptophyta</taxon>
        <taxon>Embryophyta</taxon>
        <taxon>Tracheophyta</taxon>
        <taxon>Spermatophyta</taxon>
        <taxon>Magnoliopsida</taxon>
        <taxon>eudicotyledons</taxon>
        <taxon>Gunneridae</taxon>
        <taxon>Pentapetalae</taxon>
        <taxon>rosids</taxon>
        <taxon>fabids</taxon>
        <taxon>Fabales</taxon>
        <taxon>Fabaceae</taxon>
        <taxon>Papilionoideae</taxon>
        <taxon>50 kb inversion clade</taxon>
        <taxon>NPAAA clade</taxon>
        <taxon>Hologalegina</taxon>
        <taxon>IRL clade</taxon>
        <taxon>Trifolieae</taxon>
        <taxon>Trifolium</taxon>
    </lineage>
</organism>
<protein>
    <submittedName>
        <fullName evidence="1">Uncharacterized protein</fullName>
    </submittedName>
</protein>